<dbReference type="InterPro" id="IPR036942">
    <property type="entry name" value="Beta-barrel_TonB_sf"/>
</dbReference>
<dbReference type="Gene3D" id="2.40.170.20">
    <property type="entry name" value="TonB-dependent receptor, beta-barrel domain"/>
    <property type="match status" value="1"/>
</dbReference>
<comment type="subcellular location">
    <subcellularLocation>
        <location evidence="1 14">Cell outer membrane</location>
        <topology evidence="1 14">Multi-pass membrane protein</topology>
    </subcellularLocation>
</comment>
<organism evidence="19 20">
    <name type="scientific">Dokdonella ginsengisoli</name>
    <dbReference type="NCBI Taxonomy" id="363846"/>
    <lineage>
        <taxon>Bacteria</taxon>
        <taxon>Pseudomonadati</taxon>
        <taxon>Pseudomonadota</taxon>
        <taxon>Gammaproteobacteria</taxon>
        <taxon>Lysobacterales</taxon>
        <taxon>Rhodanobacteraceae</taxon>
        <taxon>Dokdonella</taxon>
    </lineage>
</organism>
<comment type="similarity">
    <text evidence="2 14 15">Belongs to the TonB-dependent receptor family.</text>
</comment>
<dbReference type="InterPro" id="IPR012910">
    <property type="entry name" value="Plug_dom"/>
</dbReference>
<evidence type="ECO:0000256" key="6">
    <source>
        <dbReference type="ARBA" id="ARBA00022692"/>
    </source>
</evidence>
<dbReference type="InterPro" id="IPR039426">
    <property type="entry name" value="TonB-dep_rcpt-like"/>
</dbReference>
<dbReference type="PROSITE" id="PS52016">
    <property type="entry name" value="TONB_DEPENDENT_REC_3"/>
    <property type="match status" value="1"/>
</dbReference>
<evidence type="ECO:0000313" key="20">
    <source>
        <dbReference type="Proteomes" id="UP001595886"/>
    </source>
</evidence>
<feature type="chain" id="PRO_5045574127" evidence="16">
    <location>
        <begin position="37"/>
        <end position="781"/>
    </location>
</feature>
<feature type="domain" description="TonB-dependent receptor plug" evidence="18">
    <location>
        <begin position="86"/>
        <end position="186"/>
    </location>
</feature>
<evidence type="ECO:0000256" key="7">
    <source>
        <dbReference type="ARBA" id="ARBA00022729"/>
    </source>
</evidence>
<dbReference type="Proteomes" id="UP001595886">
    <property type="component" value="Unassembled WGS sequence"/>
</dbReference>
<dbReference type="CDD" id="cd01347">
    <property type="entry name" value="ligand_gated_channel"/>
    <property type="match status" value="1"/>
</dbReference>
<evidence type="ECO:0000256" key="14">
    <source>
        <dbReference type="PROSITE-ProRule" id="PRU01360"/>
    </source>
</evidence>
<dbReference type="InterPro" id="IPR010105">
    <property type="entry name" value="TonB_sidphr_rcpt"/>
</dbReference>
<evidence type="ECO:0000256" key="9">
    <source>
        <dbReference type="ARBA" id="ARBA00023065"/>
    </source>
</evidence>
<dbReference type="PANTHER" id="PTHR32552:SF89">
    <property type="entry name" value="CATECHOLATE SIDEROPHORE RECEPTOR FIU"/>
    <property type="match status" value="1"/>
</dbReference>
<dbReference type="Gene3D" id="2.170.130.10">
    <property type="entry name" value="TonB-dependent receptor, plug domain"/>
    <property type="match status" value="1"/>
</dbReference>
<dbReference type="PANTHER" id="PTHR32552">
    <property type="entry name" value="FERRICHROME IRON RECEPTOR-RELATED"/>
    <property type="match status" value="1"/>
</dbReference>
<dbReference type="InterPro" id="IPR000531">
    <property type="entry name" value="Beta-barrel_TonB"/>
</dbReference>
<dbReference type="EMBL" id="JBHSHD010000003">
    <property type="protein sequence ID" value="MFC4819332.1"/>
    <property type="molecule type" value="Genomic_DNA"/>
</dbReference>
<keyword evidence="12 19" id="KW-0675">Receptor</keyword>
<keyword evidence="4 14" id="KW-1134">Transmembrane beta strand</keyword>
<reference evidence="20" key="1">
    <citation type="journal article" date="2019" name="Int. J. Syst. Evol. Microbiol.">
        <title>The Global Catalogue of Microorganisms (GCM) 10K type strain sequencing project: providing services to taxonomists for standard genome sequencing and annotation.</title>
        <authorList>
            <consortium name="The Broad Institute Genomics Platform"/>
            <consortium name="The Broad Institute Genome Sequencing Center for Infectious Disease"/>
            <person name="Wu L."/>
            <person name="Ma J."/>
        </authorList>
    </citation>
    <scope>NUCLEOTIDE SEQUENCE [LARGE SCALE GENOMIC DNA]</scope>
    <source>
        <strain evidence="20">CCUG 30340</strain>
    </source>
</reference>
<keyword evidence="7 16" id="KW-0732">Signal</keyword>
<evidence type="ECO:0000256" key="13">
    <source>
        <dbReference type="ARBA" id="ARBA00023237"/>
    </source>
</evidence>
<evidence type="ECO:0000256" key="3">
    <source>
        <dbReference type="ARBA" id="ARBA00022448"/>
    </source>
</evidence>
<dbReference type="InterPro" id="IPR037066">
    <property type="entry name" value="Plug_dom_sf"/>
</dbReference>
<keyword evidence="11 14" id="KW-0472">Membrane</keyword>
<dbReference type="NCBIfam" id="NF007349">
    <property type="entry name" value="PRK09840.1"/>
    <property type="match status" value="1"/>
</dbReference>
<keyword evidence="10 15" id="KW-0798">TonB box</keyword>
<dbReference type="RefSeq" id="WP_380019091.1">
    <property type="nucleotide sequence ID" value="NZ_JBHSHD010000003.1"/>
</dbReference>
<evidence type="ECO:0000256" key="4">
    <source>
        <dbReference type="ARBA" id="ARBA00022452"/>
    </source>
</evidence>
<feature type="domain" description="TonB-dependent receptor-like beta-barrel" evidence="17">
    <location>
        <begin position="295"/>
        <end position="749"/>
    </location>
</feature>
<proteinExistence type="inferred from homology"/>
<dbReference type="Pfam" id="PF07715">
    <property type="entry name" value="Plug"/>
    <property type="match status" value="1"/>
</dbReference>
<keyword evidence="9" id="KW-0406">Ion transport</keyword>
<keyword evidence="3 14" id="KW-0813">Transport</keyword>
<evidence type="ECO:0000256" key="11">
    <source>
        <dbReference type="ARBA" id="ARBA00023136"/>
    </source>
</evidence>
<dbReference type="SUPFAM" id="SSF56935">
    <property type="entry name" value="Porins"/>
    <property type="match status" value="1"/>
</dbReference>
<dbReference type="NCBIfam" id="TIGR01783">
    <property type="entry name" value="TonB-siderophor"/>
    <property type="match status" value="1"/>
</dbReference>
<evidence type="ECO:0000256" key="10">
    <source>
        <dbReference type="ARBA" id="ARBA00023077"/>
    </source>
</evidence>
<dbReference type="Pfam" id="PF00593">
    <property type="entry name" value="TonB_dep_Rec_b-barrel"/>
    <property type="match status" value="1"/>
</dbReference>
<evidence type="ECO:0000256" key="2">
    <source>
        <dbReference type="ARBA" id="ARBA00009810"/>
    </source>
</evidence>
<protein>
    <submittedName>
        <fullName evidence="19">Catecholate siderophore receptor Fiu</fullName>
    </submittedName>
</protein>
<keyword evidence="20" id="KW-1185">Reference proteome</keyword>
<keyword evidence="6 14" id="KW-0812">Transmembrane</keyword>
<evidence type="ECO:0000313" key="19">
    <source>
        <dbReference type="EMBL" id="MFC4819332.1"/>
    </source>
</evidence>
<evidence type="ECO:0000256" key="1">
    <source>
        <dbReference type="ARBA" id="ARBA00004571"/>
    </source>
</evidence>
<name>A0ABV9QQT4_9GAMM</name>
<evidence type="ECO:0000256" key="16">
    <source>
        <dbReference type="SAM" id="SignalP"/>
    </source>
</evidence>
<evidence type="ECO:0000256" key="12">
    <source>
        <dbReference type="ARBA" id="ARBA00023170"/>
    </source>
</evidence>
<keyword evidence="8" id="KW-0408">Iron</keyword>
<evidence type="ECO:0000259" key="18">
    <source>
        <dbReference type="Pfam" id="PF07715"/>
    </source>
</evidence>
<evidence type="ECO:0000259" key="17">
    <source>
        <dbReference type="Pfam" id="PF00593"/>
    </source>
</evidence>
<keyword evidence="5" id="KW-0410">Iron transport</keyword>
<comment type="caution">
    <text evidence="19">The sequence shown here is derived from an EMBL/GenBank/DDBJ whole genome shotgun (WGS) entry which is preliminary data.</text>
</comment>
<feature type="signal peptide" evidence="16">
    <location>
        <begin position="1"/>
        <end position="36"/>
    </location>
</feature>
<evidence type="ECO:0000256" key="15">
    <source>
        <dbReference type="RuleBase" id="RU003357"/>
    </source>
</evidence>
<accession>A0ABV9QQT4</accession>
<evidence type="ECO:0000256" key="8">
    <source>
        <dbReference type="ARBA" id="ARBA00023004"/>
    </source>
</evidence>
<keyword evidence="13 14" id="KW-0998">Cell outer membrane</keyword>
<gene>
    <name evidence="19" type="ORF">ACFO6Q_03300</name>
</gene>
<evidence type="ECO:0000256" key="5">
    <source>
        <dbReference type="ARBA" id="ARBA00022496"/>
    </source>
</evidence>
<sequence length="781" mass="83653">MSYIKSRKHLVQPGSRHRASVAALATSLALALPAIAGNALAESAAAPDAGPDPDATQNLPTVEVKGQQAIGYKVDTTAGAKFVKPLIDTTQSVQIIPSDLIQDQAATTLTEALRNSAGVGTFYVGENGNTSTGDSINMRGFDSSSSIFVDGVRDLGSVSRDTFNIDQIEVVKGPSGSDYGRTSPTGSVNLVSKRAMLDDLLAGSLSYGSSDRKRLTADWNQRLGNLDGAALRVNVMAQDSGVPGRDEIENDRWGIATSLAFGLGSPTRVFFNLLHVKQSNVPDGGVPTIGLPGYTTPDPTRPELGYARRVDSSNFYGTSSDHDDNKTDMATLVVEHDFSDDIKLQNTTRWGRTHQDYMLTAFMGSAANWITPDLTDPSTWTIARSLPTFKDQTNRIATNQTNLRVHSDFGGVGNDLSAGLEFIREEASTVGIGALNGSTWPAANLYRPDYRVSGLIRGRTGAKSDGQTDTQAAYLFDTITFNEQWQLNAGVRLDHYETDFSSLVACGGRGGPACGSLPAGTIVPGVNASKSDTLFNWKVGLLYKPASNGSIYLNYAVSQQPPGGNALALSSSANSLDNPIFDPQKAKTIELGTKWELLDSRLFLTAALYRTDVTNEVVQDPVDQLYYQIGKKRVEGIELGLVGKLTDAWSVSAGFTTMDATVEKGANVSQDGSDDLAYTPDKAFTAWTTYVTPFKLTIGGGARYSGEMKRGTDGAVGTPPFTKSYWVVDAMASYPVTPNFNVQLNVYNLFDKDYVAAINKSGFRYTPGAPVSAMLSANLRF</sequence>